<evidence type="ECO:0000256" key="1">
    <source>
        <dbReference type="SAM" id="Phobius"/>
    </source>
</evidence>
<keyword evidence="1" id="KW-0812">Transmembrane</keyword>
<dbReference type="EMBL" id="CALBWS010000032">
    <property type="protein sequence ID" value="CAH2716782.1"/>
    <property type="molecule type" value="Genomic_DNA"/>
</dbReference>
<reference evidence="2" key="1">
    <citation type="submission" date="2022-04" db="EMBL/GenBank/DDBJ databases">
        <authorList>
            <person name="Criscuolo A."/>
        </authorList>
    </citation>
    <scope>NUCLEOTIDE SEQUENCE</scope>
    <source>
        <strain evidence="2">CIP111895</strain>
    </source>
</reference>
<name>A0ABM9EVR2_9BACI</name>
<organism evidence="2 3">
    <name type="scientific">Neobacillus rhizosphaerae</name>
    <dbReference type="NCBI Taxonomy" id="2880965"/>
    <lineage>
        <taxon>Bacteria</taxon>
        <taxon>Bacillati</taxon>
        <taxon>Bacillota</taxon>
        <taxon>Bacilli</taxon>
        <taxon>Bacillales</taxon>
        <taxon>Bacillaceae</taxon>
        <taxon>Neobacillus</taxon>
    </lineage>
</organism>
<keyword evidence="3" id="KW-1185">Reference proteome</keyword>
<keyword evidence="1" id="KW-0472">Membrane</keyword>
<evidence type="ECO:0000313" key="2">
    <source>
        <dbReference type="EMBL" id="CAH2716782.1"/>
    </source>
</evidence>
<feature type="transmembrane region" description="Helical" evidence="1">
    <location>
        <begin position="167"/>
        <end position="185"/>
    </location>
</feature>
<gene>
    <name evidence="2" type="ORF">BACCIP111895_03970</name>
</gene>
<protein>
    <recommendedName>
        <fullName evidence="4">DUF3995 domain-containing protein</fullName>
    </recommendedName>
</protein>
<feature type="transmembrane region" description="Helical" evidence="1">
    <location>
        <begin position="66"/>
        <end position="87"/>
    </location>
</feature>
<keyword evidence="1" id="KW-1133">Transmembrane helix</keyword>
<dbReference type="Proteomes" id="UP000838308">
    <property type="component" value="Unassembled WGS sequence"/>
</dbReference>
<evidence type="ECO:0000313" key="3">
    <source>
        <dbReference type="Proteomes" id="UP000838308"/>
    </source>
</evidence>
<feature type="transmembrane region" description="Helical" evidence="1">
    <location>
        <begin position="108"/>
        <end position="127"/>
    </location>
</feature>
<dbReference type="RefSeq" id="WP_248737018.1">
    <property type="nucleotide sequence ID" value="NZ_CALBWS010000032.1"/>
</dbReference>
<proteinExistence type="predicted"/>
<accession>A0ABM9EVR2</accession>
<evidence type="ECO:0008006" key="4">
    <source>
        <dbReference type="Google" id="ProtNLM"/>
    </source>
</evidence>
<sequence>MQKTIINKLSTTDRLNFFERFTKSSVWPAYVGCLLAFIYAVFVRFYQAAGGMIGMPGEMKDPTMIYMGSYIAGLAIMFCGFILIALIKPWSRIVPLQVPLIGGRKIHPLIVLTPTLVGTAFLIAHGVSGMITKALLLADIITIDFPEFVEVNVRVLALWELFLYEPWFVLLGIMAGLTAAHYAQASGIRKSTFRRGTILILIMVFLLTALFVASIIFDFTDKLSF</sequence>
<feature type="transmembrane region" description="Helical" evidence="1">
    <location>
        <begin position="197"/>
        <end position="217"/>
    </location>
</feature>
<feature type="transmembrane region" description="Helical" evidence="1">
    <location>
        <begin position="27"/>
        <end position="46"/>
    </location>
</feature>
<comment type="caution">
    <text evidence="2">The sequence shown here is derived from an EMBL/GenBank/DDBJ whole genome shotgun (WGS) entry which is preliminary data.</text>
</comment>